<dbReference type="Proteomes" id="UP001162501">
    <property type="component" value="Chromosome 5"/>
</dbReference>
<accession>A0AC59ZYB5</accession>
<gene>
    <name evidence="1" type="ORF">MRATA1EN22A_LOCUS24381</name>
</gene>
<sequence length="293" mass="31045">MFIQFRGPLILGYPCFSSGPLRVLSSFPSSHASRGEGLRGQKAETSAALKFSWDTKSLGIVLGFEIKQAGLPCLRSGSTIGGPWARPFGLGLVEALPYDLLGVKSLPEPRSGRHLAAEARVPQPRSAPPPGGIWLPEKPLESGNSSLPLLPTSVMTERLFSCPGGINQPLKAADLEDPGVHTVVVSLQPDSDLSRAAAAPRPRASEIKRKRRKRRFDSNTKQIIPPGMEQNKSEWSLTAVIPTRKASAGGRGALRPSKASQGRCTGGLLAPCTAAGMGIGGSWPTGLRILHVI</sequence>
<evidence type="ECO:0000313" key="1">
    <source>
        <dbReference type="EMBL" id="CAN0528734.1"/>
    </source>
</evidence>
<reference evidence="1" key="1">
    <citation type="submission" date="2023-05" db="EMBL/GenBank/DDBJ databases">
        <authorList>
            <consortium name="ELIXIR-Norway"/>
        </authorList>
    </citation>
    <scope>NUCLEOTIDE SEQUENCE</scope>
</reference>
<name>A0AC59ZYB5_RANTA</name>
<organism evidence="1 2">
    <name type="scientific">Rangifer tarandus platyrhynchus</name>
    <name type="common">Svalbard reindeer</name>
    <dbReference type="NCBI Taxonomy" id="3082113"/>
    <lineage>
        <taxon>Eukaryota</taxon>
        <taxon>Metazoa</taxon>
        <taxon>Chordata</taxon>
        <taxon>Craniata</taxon>
        <taxon>Vertebrata</taxon>
        <taxon>Euteleostomi</taxon>
        <taxon>Mammalia</taxon>
        <taxon>Eutheria</taxon>
        <taxon>Laurasiatheria</taxon>
        <taxon>Artiodactyla</taxon>
        <taxon>Ruminantia</taxon>
        <taxon>Pecora</taxon>
        <taxon>Cervidae</taxon>
        <taxon>Odocoileinae</taxon>
        <taxon>Rangifer</taxon>
    </lineage>
</organism>
<protein>
    <submittedName>
        <fullName evidence="1">Uncharacterized protein</fullName>
    </submittedName>
</protein>
<evidence type="ECO:0000313" key="2">
    <source>
        <dbReference type="Proteomes" id="UP001162501"/>
    </source>
</evidence>
<proteinExistence type="predicted"/>
<dbReference type="EMBL" id="OX596089">
    <property type="protein sequence ID" value="CAN0528734.1"/>
    <property type="molecule type" value="Genomic_DNA"/>
</dbReference>
<reference evidence="1" key="2">
    <citation type="submission" date="2025-03" db="EMBL/GenBank/DDBJ databases">
        <authorList>
            <consortium name="ELIXIR-Norway"/>
            <consortium name="Elixir Norway"/>
        </authorList>
    </citation>
    <scope>NUCLEOTIDE SEQUENCE</scope>
</reference>